<feature type="transmembrane region" description="Helical" evidence="2">
    <location>
        <begin position="6"/>
        <end position="25"/>
    </location>
</feature>
<sequence>MNTIKSFWVGWGALCVAGGGAYYFAKKSINAEKMERFEAEQKRKRLQNSFGNSPSRTALFDGNSSQKPSIDPALQGQDTTTGQKDAEETSKIEPKHQFRSLKGDRFS</sequence>
<feature type="non-terminal residue" evidence="4">
    <location>
        <position position="107"/>
    </location>
</feature>
<dbReference type="Proteomes" id="UP000053110">
    <property type="component" value="Unassembled WGS sequence"/>
</dbReference>
<protein>
    <submittedName>
        <fullName evidence="4">BgtA-21124</fullName>
    </submittedName>
</protein>
<evidence type="ECO:0000256" key="1">
    <source>
        <dbReference type="SAM" id="MobiDB-lite"/>
    </source>
</evidence>
<dbReference type="AlphaFoldDB" id="A0A061HCN3"/>
<dbReference type="EMBL" id="UIGY01000235">
    <property type="protein sequence ID" value="SUZ13511.1"/>
    <property type="molecule type" value="Genomic_DNA"/>
</dbReference>
<evidence type="ECO:0000313" key="3">
    <source>
        <dbReference type="EMBL" id="EPQ61917.1"/>
    </source>
</evidence>
<evidence type="ECO:0000256" key="2">
    <source>
        <dbReference type="SAM" id="Phobius"/>
    </source>
</evidence>
<dbReference type="HOGENOM" id="CLU_120625_1_1_1"/>
<keyword evidence="2" id="KW-0812">Transmembrane</keyword>
<gene>
    <name evidence="3" type="ORF">BGT96224_A21124</name>
    <name evidence="4" type="ORF">BGT96224V2_LOCUS6671</name>
</gene>
<evidence type="ECO:0000313" key="4">
    <source>
        <dbReference type="EMBL" id="SUZ13511.1"/>
    </source>
</evidence>
<dbReference type="PANTHER" id="PTHR41800:SF1">
    <property type="entry name" value="EXPRESSED PROTEIN"/>
    <property type="match status" value="1"/>
</dbReference>
<dbReference type="InterPro" id="IPR031833">
    <property type="entry name" value="DUF4748"/>
</dbReference>
<evidence type="ECO:0000313" key="5">
    <source>
        <dbReference type="Proteomes" id="UP000053110"/>
    </source>
</evidence>
<reference evidence="5" key="1">
    <citation type="journal article" date="2013" name="Nat. Genet.">
        <title>The wheat powdery mildew genome shows the unique evolution of an obligate biotroph.</title>
        <authorList>
            <person name="Wicker T."/>
            <person name="Oberhaensli S."/>
            <person name="Parlange F."/>
            <person name="Buchmann J.P."/>
            <person name="Shatalina M."/>
            <person name="Roffler S."/>
            <person name="Ben-David R."/>
            <person name="Dolezel J."/>
            <person name="Simkova H."/>
            <person name="Schulze-Lefert P."/>
            <person name="Spanu P.D."/>
            <person name="Bruggmann R."/>
            <person name="Amselem J."/>
            <person name="Quesneville H."/>
            <person name="Ver Loren van Themaat E."/>
            <person name="Paape T."/>
            <person name="Shimizu K.K."/>
            <person name="Keller B."/>
        </authorList>
    </citation>
    <scope>NUCLEOTIDE SEQUENCE [LARGE SCALE GENOMIC DNA]</scope>
    <source>
        <strain evidence="5">96224</strain>
    </source>
</reference>
<feature type="compositionally biased region" description="Polar residues" evidence="1">
    <location>
        <begin position="47"/>
        <end position="68"/>
    </location>
</feature>
<reference evidence="4" key="3">
    <citation type="submission" date="2018-07" db="EMBL/GenBank/DDBJ databases">
        <authorList>
            <person name="Quirk P.G."/>
            <person name="Krulwich T.A."/>
        </authorList>
    </citation>
    <scope>NUCLEOTIDE SEQUENCE</scope>
    <source>
        <strain evidence="4">96224</strain>
    </source>
</reference>
<dbReference type="Pfam" id="PF15932">
    <property type="entry name" value="DUF4748"/>
    <property type="match status" value="1"/>
</dbReference>
<keyword evidence="2" id="KW-1133">Transmembrane helix</keyword>
<feature type="compositionally biased region" description="Basic and acidic residues" evidence="1">
    <location>
        <begin position="84"/>
        <end position="107"/>
    </location>
</feature>
<name>A0A061HCN3_BLUGR</name>
<accession>A0A061HCN3</accession>
<dbReference type="OrthoDB" id="2559326at2759"/>
<reference evidence="3" key="2">
    <citation type="submission" date="2013-01" db="EMBL/GenBank/DDBJ databases">
        <title>The wheat powdery mildew genome reveals unique evolution of an obligate biotroph.</title>
        <authorList>
            <person name="Oberhaensli S."/>
            <person name="Wicker T."/>
            <person name="Keller B."/>
        </authorList>
    </citation>
    <scope>NUCLEOTIDE SEQUENCE</scope>
    <source>
        <strain evidence="3">96224</strain>
    </source>
</reference>
<dbReference type="PANTHER" id="PTHR41800">
    <property type="entry name" value="EXPRESSED PROTEIN"/>
    <property type="match status" value="1"/>
</dbReference>
<dbReference type="EMBL" id="KE375206">
    <property type="protein sequence ID" value="EPQ61917.1"/>
    <property type="molecule type" value="Genomic_DNA"/>
</dbReference>
<proteinExistence type="predicted"/>
<organism evidence="4">
    <name type="scientific">Blumeria graminis f. sp. tritici 96224</name>
    <dbReference type="NCBI Taxonomy" id="1268274"/>
    <lineage>
        <taxon>Eukaryota</taxon>
        <taxon>Fungi</taxon>
        <taxon>Dikarya</taxon>
        <taxon>Ascomycota</taxon>
        <taxon>Pezizomycotina</taxon>
        <taxon>Leotiomycetes</taxon>
        <taxon>Erysiphales</taxon>
        <taxon>Erysiphaceae</taxon>
        <taxon>Blumeria</taxon>
    </lineage>
</organism>
<feature type="region of interest" description="Disordered" evidence="1">
    <location>
        <begin position="40"/>
        <end position="107"/>
    </location>
</feature>
<keyword evidence="2" id="KW-0472">Membrane</keyword>